<dbReference type="Gene3D" id="2.60.40.420">
    <property type="entry name" value="Cupredoxins - blue copper proteins"/>
    <property type="match status" value="1"/>
</dbReference>
<dbReference type="InterPro" id="IPR013427">
    <property type="entry name" value="Haem-bd_dom_put"/>
</dbReference>
<dbReference type="OrthoDB" id="228131at2"/>
<dbReference type="InterPro" id="IPR016024">
    <property type="entry name" value="ARM-type_fold"/>
</dbReference>
<dbReference type="CDD" id="cd01834">
    <property type="entry name" value="SGNH_hydrolase_like_2"/>
    <property type="match status" value="1"/>
</dbReference>
<keyword evidence="4 7" id="KW-0408">Iron</keyword>
<dbReference type="NCBIfam" id="TIGR02604">
    <property type="entry name" value="Piru_Ver_Nterm"/>
    <property type="match status" value="1"/>
</dbReference>
<dbReference type="SUPFAM" id="SSF49785">
    <property type="entry name" value="Galactose-binding domain-like"/>
    <property type="match status" value="1"/>
</dbReference>
<dbReference type="GO" id="GO:0016788">
    <property type="term" value="F:hydrolase activity, acting on ester bonds"/>
    <property type="evidence" value="ECO:0007669"/>
    <property type="project" value="UniProtKB-ARBA"/>
</dbReference>
<dbReference type="CDD" id="cd04233">
    <property type="entry name" value="Auracyanin"/>
    <property type="match status" value="1"/>
</dbReference>
<dbReference type="Gene3D" id="1.25.10.10">
    <property type="entry name" value="Leucine-rich Repeat Variant"/>
    <property type="match status" value="1"/>
</dbReference>
<feature type="compositionally biased region" description="Basic and acidic residues" evidence="8">
    <location>
        <begin position="1133"/>
        <end position="1142"/>
    </location>
</feature>
<dbReference type="InterPro" id="IPR006585">
    <property type="entry name" value="FTP1"/>
</dbReference>
<feature type="domain" description="Cytochrome c" evidence="9">
    <location>
        <begin position="1495"/>
        <end position="1633"/>
    </location>
</feature>
<dbReference type="InterPro" id="IPR036514">
    <property type="entry name" value="SGNH_hydro_sf"/>
</dbReference>
<dbReference type="RefSeq" id="WP_148595082.1">
    <property type="nucleotide sequence ID" value="NZ_CP042997.1"/>
</dbReference>
<dbReference type="InterPro" id="IPR008979">
    <property type="entry name" value="Galactose-bd-like_sf"/>
</dbReference>
<evidence type="ECO:0000313" key="10">
    <source>
        <dbReference type="EMBL" id="QEH35261.1"/>
    </source>
</evidence>
<dbReference type="InterPro" id="IPR011989">
    <property type="entry name" value="ARM-like"/>
</dbReference>
<dbReference type="PROSITE" id="PS51007">
    <property type="entry name" value="CYTC"/>
    <property type="match status" value="1"/>
</dbReference>
<dbReference type="Gene3D" id="3.40.50.1110">
    <property type="entry name" value="SGNH hydrolase"/>
    <property type="match status" value="1"/>
</dbReference>
<dbReference type="PANTHER" id="PTHR33546">
    <property type="entry name" value="LARGE, MULTIFUNCTIONAL SECRETED PROTEIN-RELATED"/>
    <property type="match status" value="1"/>
</dbReference>
<sequence length="1661" mass="182840">MASSRRPQLRRGPALAALLALFVASPLPLRAGNFEIRKGDRVALIGNTLADRMQHDGWLETHLQARFAGDDLTFRNLGYAADELTVRLRSKDFGTPDEWLARVKADVIFAFFGYNESFGDPAKLRKDLAAFLGHALAQKYNGSSAPRLVLFSPIAHEDLHDRSLPDGKANNARLERTTALMAEVAREKGVTFVDLFHPTKAMYEGASRPYTINGIHLTADGDRMLAAIIDRALFPDGPVFKRDAAAFERLRQAVLDKDFIWFNRYRTVDGYSMYGGRADLKFVDGQTNRVVMDRELEVLDVMTANRDRRIWTVAKGGDRRVDDGNTPPFIPVKTNKPGAGPNGEHVLLGGEEAIAKMTLGKGLKINLFASEKEFPDLAKPMQMSFDTKGRLWVACWPTYPHWKPKEEMNDKILILEDTDGDGRADRQITFADHLHCPTGFELIPGGVLVAQAPDLMLLKDTDGDDRADTRERVLSGLDSADTHHTSNSFRLDPAGAVYFQEGTFHHTQVETPYGPPVRCANAGVFRYEPRTQKFEVYVTYGFANPHGHVFDRWGQDFVTDGTGNVNYYGTAFSGHLEYPEKHAPMQPYFKQRSRPCGGTEILSSRHFPDDWQGDLLVANVIGFQGIHRYKYQDAGSGFTAVEQEPIVFSDDTNFRPVDIEVGPDGAIYFLDWQNPLIGHMQHNLRDPSRDRSHGRVYRVTYEGRPLASPAKVAGEPIETLLDLLKDRDDRVRYRAKIELGARPTADVLAALKAWEGRLEPADPDFEHHLLEALWLTQFHDAVDVALLDRLLAAKDFRARAAATRVLCNARARVPDALARLAKLAADPAPRVRLEAVRAASFFDDPEALEVALITAEHPSDYYIEYTRGETLRALMPIVKRAIAEGRPVEIRSDAGARYFLGTVDTEALLKMQRSRGVLLEILLRPGIREEVRRMALADLARLDRKPEPRALIDALRARDAGGGSPNEAAVVELARILAERSPADLAPVRGDLERLAAESRSPSLRQLGFAAIVAADGSADRAWDLAARSSTTLRDLLAAVPLIRDPDRRAALYPRIEPLLHPSAGGEKPGVAGRYVRIELPRTGTLTLAEVEVLSDGRNVARGGKARQSSTANDGDAARAIDGNASGSFDDEGQTHTEEDTPRPWWELDLGAELPIDAVVVHNRTDGDLGRRLRGFTLEVLDAGRRPVYRKAGNPAPAPRAAFAIGGENPEGSIRRAAMQALTTIRGHEAETFRTLARFIRDGVDRHAAILALQKIPAATWPADEAPALLAAILGQIRAIPAGDRTSPAALDALQLGDALAALLPADRARAARKELSALGVRVLRVGTVLEQMRYDVDRLVVQAGKPVEILFENGDTMPHNFVVTRPGSLEEVGLLAEATASGPDAIRRQYVPQSDKILLASRLLQPRESQKISFTAPSEIGVHPYVCTYPGHWRRMYGALYVVQDLDEYLASPEGYLAAHPMPAKDELLRSTRPRTEWAFDDLAASVRGLGNDRSFAAGKQLFQSASCASCHKLGGVGKEFGPDLSKLEPRQSPEELLRNILEPSAKINEKYQAYLFELESGQVASGLIVAETPDSVSLVENPLASTEPKVIKKSEIEARKPSTASIMPKGLLDRLTREEILDLVAYVAAGGDPDHALFRGHGHHVHGSGAGHERKGHGE</sequence>
<dbReference type="GO" id="GO:0020037">
    <property type="term" value="F:heme binding"/>
    <property type="evidence" value="ECO:0007669"/>
    <property type="project" value="InterPro"/>
</dbReference>
<feature type="region of interest" description="Disordered" evidence="8">
    <location>
        <begin position="1642"/>
        <end position="1661"/>
    </location>
</feature>
<keyword evidence="1 7" id="KW-0349">Heme</keyword>
<evidence type="ECO:0000256" key="3">
    <source>
        <dbReference type="ARBA" id="ARBA00022837"/>
    </source>
</evidence>
<dbReference type="GO" id="GO:0005507">
    <property type="term" value="F:copper ion binding"/>
    <property type="evidence" value="ECO:0007669"/>
    <property type="project" value="InterPro"/>
</dbReference>
<dbReference type="Pfam" id="PF23500">
    <property type="entry name" value="DUF7133"/>
    <property type="match status" value="1"/>
</dbReference>
<evidence type="ECO:0000256" key="1">
    <source>
        <dbReference type="ARBA" id="ARBA00022617"/>
    </source>
</evidence>
<evidence type="ECO:0000259" key="9">
    <source>
        <dbReference type="PROSITE" id="PS51007"/>
    </source>
</evidence>
<dbReference type="Pfam" id="PF22633">
    <property type="entry name" value="F5_F8_type_C_2"/>
    <property type="match status" value="1"/>
</dbReference>
<proteinExistence type="predicted"/>
<dbReference type="InterPro" id="IPR000923">
    <property type="entry name" value="BlueCu_1"/>
</dbReference>
<dbReference type="InterPro" id="IPR009056">
    <property type="entry name" value="Cyt_c-like_dom"/>
</dbReference>
<dbReference type="EMBL" id="CP042997">
    <property type="protein sequence ID" value="QEH35261.1"/>
    <property type="molecule type" value="Genomic_DNA"/>
</dbReference>
<dbReference type="PANTHER" id="PTHR33546:SF1">
    <property type="entry name" value="LARGE, MULTIFUNCTIONAL SECRETED PROTEIN"/>
    <property type="match status" value="1"/>
</dbReference>
<name>A0A5B9W5K4_9BACT</name>
<dbReference type="Gene3D" id="2.120.10.30">
    <property type="entry name" value="TolB, C-terminal domain"/>
    <property type="match status" value="1"/>
</dbReference>
<feature type="region of interest" description="Disordered" evidence="8">
    <location>
        <begin position="322"/>
        <end position="341"/>
    </location>
</feature>
<keyword evidence="2 7" id="KW-0479">Metal-binding</keyword>
<gene>
    <name evidence="10" type="ORF">OJF2_38090</name>
</gene>
<dbReference type="Proteomes" id="UP000324233">
    <property type="component" value="Chromosome"/>
</dbReference>
<evidence type="ECO:0000256" key="5">
    <source>
        <dbReference type="ARBA" id="ARBA00023008"/>
    </source>
</evidence>
<dbReference type="GO" id="GO:0009055">
    <property type="term" value="F:electron transfer activity"/>
    <property type="evidence" value="ECO:0007669"/>
    <property type="project" value="InterPro"/>
</dbReference>
<organism evidence="10 11">
    <name type="scientific">Aquisphaera giovannonii</name>
    <dbReference type="NCBI Taxonomy" id="406548"/>
    <lineage>
        <taxon>Bacteria</taxon>
        <taxon>Pseudomonadati</taxon>
        <taxon>Planctomycetota</taxon>
        <taxon>Planctomycetia</taxon>
        <taxon>Isosphaerales</taxon>
        <taxon>Isosphaeraceae</taxon>
        <taxon>Aquisphaera</taxon>
    </lineage>
</organism>
<dbReference type="InterPro" id="IPR055557">
    <property type="entry name" value="DUF7133"/>
</dbReference>
<evidence type="ECO:0000256" key="6">
    <source>
        <dbReference type="ARBA" id="ARBA00023157"/>
    </source>
</evidence>
<evidence type="ECO:0000256" key="7">
    <source>
        <dbReference type="PROSITE-ProRule" id="PRU00433"/>
    </source>
</evidence>
<keyword evidence="11" id="KW-1185">Reference proteome</keyword>
<dbReference type="Pfam" id="PF13646">
    <property type="entry name" value="HEAT_2"/>
    <property type="match status" value="1"/>
</dbReference>
<accession>A0A5B9W5K4</accession>
<dbReference type="NCBIfam" id="TIGR02603">
    <property type="entry name" value="CxxCH_TIGR02603"/>
    <property type="match status" value="1"/>
</dbReference>
<dbReference type="Gene3D" id="2.60.120.260">
    <property type="entry name" value="Galactose-binding domain-like"/>
    <property type="match status" value="1"/>
</dbReference>
<dbReference type="InterPro" id="IPR013428">
    <property type="entry name" value="Membrane-bound_put_N"/>
</dbReference>
<evidence type="ECO:0000256" key="4">
    <source>
        <dbReference type="ARBA" id="ARBA00023004"/>
    </source>
</evidence>
<dbReference type="SUPFAM" id="SSF46626">
    <property type="entry name" value="Cytochrome c"/>
    <property type="match status" value="1"/>
</dbReference>
<protein>
    <submittedName>
        <fullName evidence="10">Auracyanin-A</fullName>
    </submittedName>
</protein>
<evidence type="ECO:0000256" key="8">
    <source>
        <dbReference type="SAM" id="MobiDB-lite"/>
    </source>
</evidence>
<dbReference type="SUPFAM" id="SSF49503">
    <property type="entry name" value="Cupredoxins"/>
    <property type="match status" value="1"/>
</dbReference>
<dbReference type="InterPro" id="IPR008972">
    <property type="entry name" value="Cupredoxin"/>
</dbReference>
<evidence type="ECO:0000256" key="2">
    <source>
        <dbReference type="ARBA" id="ARBA00022723"/>
    </source>
</evidence>
<reference evidence="10 11" key="1">
    <citation type="submission" date="2019-08" db="EMBL/GenBank/DDBJ databases">
        <title>Deep-cultivation of Planctomycetes and their phenomic and genomic characterization uncovers novel biology.</title>
        <authorList>
            <person name="Wiegand S."/>
            <person name="Jogler M."/>
            <person name="Boedeker C."/>
            <person name="Pinto D."/>
            <person name="Vollmers J."/>
            <person name="Rivas-Marin E."/>
            <person name="Kohn T."/>
            <person name="Peeters S.H."/>
            <person name="Heuer A."/>
            <person name="Rast P."/>
            <person name="Oberbeckmann S."/>
            <person name="Bunk B."/>
            <person name="Jeske O."/>
            <person name="Meyerdierks A."/>
            <person name="Storesund J.E."/>
            <person name="Kallscheuer N."/>
            <person name="Luecker S."/>
            <person name="Lage O.M."/>
            <person name="Pohl T."/>
            <person name="Merkel B.J."/>
            <person name="Hornburger P."/>
            <person name="Mueller R.-W."/>
            <person name="Bruemmer F."/>
            <person name="Labrenz M."/>
            <person name="Spormann A.M."/>
            <person name="Op den Camp H."/>
            <person name="Overmann J."/>
            <person name="Amann R."/>
            <person name="Jetten M.S.M."/>
            <person name="Mascher T."/>
            <person name="Medema M.H."/>
            <person name="Devos D.P."/>
            <person name="Kaster A.-K."/>
            <person name="Ovreas L."/>
            <person name="Rohde M."/>
            <person name="Galperin M.Y."/>
            <person name="Jogler C."/>
        </authorList>
    </citation>
    <scope>NUCLEOTIDE SEQUENCE [LARGE SCALE GENOMIC DNA]</scope>
    <source>
        <strain evidence="10 11">OJF2</strain>
    </source>
</reference>
<keyword evidence="6" id="KW-1015">Disulfide bond</keyword>
<dbReference type="InterPro" id="IPR011042">
    <property type="entry name" value="6-blade_b-propeller_TolB-like"/>
</dbReference>
<dbReference type="Pfam" id="PF13472">
    <property type="entry name" value="Lipase_GDSL_2"/>
    <property type="match status" value="1"/>
</dbReference>
<dbReference type="KEGG" id="agv:OJF2_38090"/>
<dbReference type="InterPro" id="IPR036909">
    <property type="entry name" value="Cyt_c-like_dom_sf"/>
</dbReference>
<dbReference type="SUPFAM" id="SSF48371">
    <property type="entry name" value="ARM repeat"/>
    <property type="match status" value="1"/>
</dbReference>
<dbReference type="InterPro" id="IPR013830">
    <property type="entry name" value="SGNH_hydro"/>
</dbReference>
<keyword evidence="5" id="KW-0186">Copper</keyword>
<dbReference type="Pfam" id="PF00127">
    <property type="entry name" value="Copper-bind"/>
    <property type="match status" value="1"/>
</dbReference>
<keyword evidence="3" id="KW-0106">Calcium</keyword>
<dbReference type="Pfam" id="PF00034">
    <property type="entry name" value="Cytochrom_C"/>
    <property type="match status" value="1"/>
</dbReference>
<dbReference type="SUPFAM" id="SSF52266">
    <property type="entry name" value="SGNH hydrolase"/>
    <property type="match status" value="1"/>
</dbReference>
<dbReference type="SMART" id="SM00607">
    <property type="entry name" value="FTP"/>
    <property type="match status" value="1"/>
</dbReference>
<feature type="region of interest" description="Disordered" evidence="8">
    <location>
        <begin position="1101"/>
        <end position="1143"/>
    </location>
</feature>
<dbReference type="Gene3D" id="1.10.760.10">
    <property type="entry name" value="Cytochrome c-like domain"/>
    <property type="match status" value="1"/>
</dbReference>
<dbReference type="SUPFAM" id="SSF63829">
    <property type="entry name" value="Calcium-dependent phosphotriesterase"/>
    <property type="match status" value="1"/>
</dbReference>
<evidence type="ECO:0000313" key="11">
    <source>
        <dbReference type="Proteomes" id="UP000324233"/>
    </source>
</evidence>